<evidence type="ECO:0000313" key="1">
    <source>
        <dbReference type="EMBL" id="EKT88683.1"/>
    </source>
</evidence>
<protein>
    <submittedName>
        <fullName evidence="1">Uncharacterized protein</fullName>
    </submittedName>
</protein>
<gene>
    <name evidence="1" type="ORF">LSS_01219</name>
</gene>
<accession>K8Y4Z2</accession>
<organism evidence="1 2">
    <name type="scientific">Leptospira santarosai serovar Shermani str. LT 821</name>
    <dbReference type="NCBI Taxonomy" id="758847"/>
    <lineage>
        <taxon>Bacteria</taxon>
        <taxon>Pseudomonadati</taxon>
        <taxon>Spirochaetota</taxon>
        <taxon>Spirochaetia</taxon>
        <taxon>Leptospirales</taxon>
        <taxon>Leptospiraceae</taxon>
        <taxon>Leptospira</taxon>
    </lineage>
</organism>
<dbReference type="EMBL" id="CP006694">
    <property type="protein sequence ID" value="EKT88683.1"/>
    <property type="molecule type" value="Genomic_DNA"/>
</dbReference>
<reference evidence="1 2" key="2">
    <citation type="journal article" date="2014" name="Emerg. Microbes Infect.">
        <title>Potential impact on kidney infection: a whole-genome analysis of Leptospira santarosai serovar Shermani.</title>
        <authorList>
            <person name="Chou L.F."/>
            <person name="Chen T.W."/>
            <person name="Ko Y.C."/>
            <person name="Pan M.J."/>
            <person name="Tian Y.C."/>
            <person name="Chiu C.H."/>
            <person name="Tang P."/>
            <person name="Hung C.C."/>
            <person name="Yang C.W."/>
        </authorList>
    </citation>
    <scope>NUCLEOTIDE SEQUENCE</scope>
    <source>
        <strain evidence="1 2">LT 821</strain>
    </source>
</reference>
<evidence type="ECO:0000313" key="2">
    <source>
        <dbReference type="Proteomes" id="UP000035800"/>
    </source>
</evidence>
<dbReference type="KEGG" id="lst:LSS_01219"/>
<proteinExistence type="predicted"/>
<name>K8Y4Z2_9LEPT</name>
<reference evidence="1 2" key="1">
    <citation type="journal article" date="2012" name="Gene">
        <title>Sequence of Leptospira santarosai serovar Shermani genome and prediction of virulence-associated genes.</title>
        <authorList>
            <person name="Chou L.F."/>
            <person name="Chen Y.T."/>
            <person name="Lu C.W."/>
            <person name="Ko Y.C."/>
            <person name="Tang C.Y."/>
            <person name="Pan M.J."/>
            <person name="Tian Y.C."/>
            <person name="Chiu C.H."/>
            <person name="Hung C.C."/>
            <person name="Yang C.W."/>
        </authorList>
    </citation>
    <scope>NUCLEOTIDE SEQUENCE [LARGE SCALE GENOMIC DNA]</scope>
    <source>
        <strain evidence="1">LT 821</strain>
    </source>
</reference>
<dbReference type="AlphaFoldDB" id="K8Y4Z2"/>
<dbReference type="Proteomes" id="UP000035800">
    <property type="component" value="Chromosome I"/>
</dbReference>
<sequence length="148" mass="16809">MLKRIKKGYSPFPGGWNAWVILISQFKDYIVAGPYPTPTLRVVSWLVFSILEGESLPLSNDPHCDSRQQCVELGSEILSFLHAKLAVFLIKQCLILLSSSALRYPFPGLFLRLQNPDPATMKDFRGTLSKESAAKLQEKIKKEREGWR</sequence>